<dbReference type="InterPro" id="IPR020841">
    <property type="entry name" value="PKS_Beta-ketoAc_synthase_dom"/>
</dbReference>
<evidence type="ECO:0000313" key="4">
    <source>
        <dbReference type="RefSeq" id="XP_024884381.1"/>
    </source>
</evidence>
<dbReference type="GO" id="GO:0004315">
    <property type="term" value="F:3-oxoacyl-[acyl-carrier-protein] synthase activity"/>
    <property type="evidence" value="ECO:0007669"/>
    <property type="project" value="InterPro"/>
</dbReference>
<reference evidence="4" key="1">
    <citation type="submission" date="2025-08" db="UniProtKB">
        <authorList>
            <consortium name="RefSeq"/>
        </authorList>
    </citation>
    <scope>IDENTIFICATION</scope>
    <source>
        <tissue evidence="4">Whole body</tissue>
    </source>
</reference>
<proteinExistence type="predicted"/>
<dbReference type="OrthoDB" id="329835at2759"/>
<dbReference type="InterPro" id="IPR014030">
    <property type="entry name" value="Ketoacyl_synth_N"/>
</dbReference>
<dbReference type="AlphaFoldDB" id="A0A6J1QTX9"/>
<keyword evidence="3" id="KW-1185">Reference proteome</keyword>
<evidence type="ECO:0000259" key="2">
    <source>
        <dbReference type="PROSITE" id="PS52004"/>
    </source>
</evidence>
<accession>A0A6J1QTX9</accession>
<keyword evidence="1" id="KW-0808">Transferase</keyword>
<dbReference type="Proteomes" id="UP000504618">
    <property type="component" value="Unplaced"/>
</dbReference>
<dbReference type="GO" id="GO:0004312">
    <property type="term" value="F:fatty acid synthase activity"/>
    <property type="evidence" value="ECO:0007669"/>
    <property type="project" value="TreeGrafter"/>
</dbReference>
<dbReference type="Pfam" id="PF00109">
    <property type="entry name" value="ketoacyl-synt"/>
    <property type="match status" value="1"/>
</dbReference>
<protein>
    <submittedName>
        <fullName evidence="4">Fatty acid synthase-like</fullName>
    </submittedName>
</protein>
<feature type="domain" description="Ketosynthase family 3 (KS3)" evidence="2">
    <location>
        <begin position="1"/>
        <end position="205"/>
    </location>
</feature>
<name>A0A6J1QTX9_9HYME</name>
<dbReference type="InterPro" id="IPR018201">
    <property type="entry name" value="Ketoacyl_synth_AS"/>
</dbReference>
<dbReference type="GO" id="GO:0006633">
    <property type="term" value="P:fatty acid biosynthetic process"/>
    <property type="evidence" value="ECO:0007669"/>
    <property type="project" value="InterPro"/>
</dbReference>
<evidence type="ECO:0000313" key="3">
    <source>
        <dbReference type="Proteomes" id="UP000504618"/>
    </source>
</evidence>
<dbReference type="InterPro" id="IPR016039">
    <property type="entry name" value="Thiolase-like"/>
</dbReference>
<dbReference type="Gene3D" id="3.40.47.10">
    <property type="match status" value="1"/>
</dbReference>
<gene>
    <name evidence="4" type="primary">LOC112462694</name>
</gene>
<dbReference type="PROSITE" id="PS00606">
    <property type="entry name" value="KS3_1"/>
    <property type="match status" value="1"/>
</dbReference>
<sequence length="205" mass="22602">MPHRIGKVNNIEKFDSEFFNISATEAYIMDPMIRMLLEHTYEAIIDAGVNPKELQGTRTNVFTAISAFETQGHFSCTSQFAGLPMTACNVSLMANQISYWLGVIGKSHNIDTACSSSNVAIVKAYELIQSGECDAAIIASANLCLNPYVQFQFYHLGVLSSDGYCKPFDEEGTGYMRSDTAAVVYLQKAKNARRIYATLVHGKVN</sequence>
<dbReference type="PANTHER" id="PTHR43775:SF23">
    <property type="entry name" value="FATTY ACID SYNTHASE 3"/>
    <property type="match status" value="1"/>
</dbReference>
<dbReference type="SUPFAM" id="SSF53901">
    <property type="entry name" value="Thiolase-like"/>
    <property type="match status" value="1"/>
</dbReference>
<dbReference type="PROSITE" id="PS52004">
    <property type="entry name" value="KS3_2"/>
    <property type="match status" value="1"/>
</dbReference>
<feature type="non-terminal residue" evidence="4">
    <location>
        <position position="205"/>
    </location>
</feature>
<evidence type="ECO:0000256" key="1">
    <source>
        <dbReference type="ARBA" id="ARBA00022679"/>
    </source>
</evidence>
<dbReference type="SMART" id="SM00825">
    <property type="entry name" value="PKS_KS"/>
    <property type="match status" value="1"/>
</dbReference>
<dbReference type="GeneID" id="112462694"/>
<dbReference type="PANTHER" id="PTHR43775">
    <property type="entry name" value="FATTY ACID SYNTHASE"/>
    <property type="match status" value="1"/>
</dbReference>
<organism evidence="3 4">
    <name type="scientific">Temnothorax curvispinosus</name>
    <dbReference type="NCBI Taxonomy" id="300111"/>
    <lineage>
        <taxon>Eukaryota</taxon>
        <taxon>Metazoa</taxon>
        <taxon>Ecdysozoa</taxon>
        <taxon>Arthropoda</taxon>
        <taxon>Hexapoda</taxon>
        <taxon>Insecta</taxon>
        <taxon>Pterygota</taxon>
        <taxon>Neoptera</taxon>
        <taxon>Endopterygota</taxon>
        <taxon>Hymenoptera</taxon>
        <taxon>Apocrita</taxon>
        <taxon>Aculeata</taxon>
        <taxon>Formicoidea</taxon>
        <taxon>Formicidae</taxon>
        <taxon>Myrmicinae</taxon>
        <taxon>Temnothorax</taxon>
    </lineage>
</organism>
<dbReference type="CDD" id="cd00833">
    <property type="entry name" value="PKS"/>
    <property type="match status" value="1"/>
</dbReference>
<dbReference type="InterPro" id="IPR050091">
    <property type="entry name" value="PKS_NRPS_Biosynth_Enz"/>
</dbReference>
<dbReference type="RefSeq" id="XP_024884381.1">
    <property type="nucleotide sequence ID" value="XM_025028613.1"/>
</dbReference>